<dbReference type="UniPathway" id="UPA00070"/>
<dbReference type="InterPro" id="IPR050074">
    <property type="entry name" value="DHO_dehydrogenase"/>
</dbReference>
<dbReference type="CDD" id="cd04739">
    <property type="entry name" value="DHOD_like"/>
    <property type="match status" value="1"/>
</dbReference>
<evidence type="ECO:0000256" key="2">
    <source>
        <dbReference type="ARBA" id="ARBA00004725"/>
    </source>
</evidence>
<comment type="cofactor">
    <cofactor evidence="1">
        <name>FMN</name>
        <dbReference type="ChEBI" id="CHEBI:58210"/>
    </cofactor>
</comment>
<feature type="domain" description="Dihydroorotate dehydrogenase catalytic" evidence="7">
    <location>
        <begin position="4"/>
        <end position="291"/>
    </location>
</feature>
<name>X1EX25_9ZZZZ</name>
<keyword evidence="5" id="KW-0665">Pyrimidine biosynthesis</keyword>
<evidence type="ECO:0000256" key="6">
    <source>
        <dbReference type="ARBA" id="ARBA00023002"/>
    </source>
</evidence>
<dbReference type="InterPro" id="IPR013785">
    <property type="entry name" value="Aldolase_TIM"/>
</dbReference>
<dbReference type="GO" id="GO:0044205">
    <property type="term" value="P:'de novo' UMP biosynthetic process"/>
    <property type="evidence" value="ECO:0007669"/>
    <property type="project" value="UniProtKB-UniPathway"/>
</dbReference>
<evidence type="ECO:0000259" key="7">
    <source>
        <dbReference type="Pfam" id="PF01180"/>
    </source>
</evidence>
<organism evidence="8">
    <name type="scientific">marine sediment metagenome</name>
    <dbReference type="NCBI Taxonomy" id="412755"/>
    <lineage>
        <taxon>unclassified sequences</taxon>
        <taxon>metagenomes</taxon>
        <taxon>ecological metagenomes</taxon>
    </lineage>
</organism>
<keyword evidence="6" id="KW-0560">Oxidoreductase</keyword>
<dbReference type="PANTHER" id="PTHR48109">
    <property type="entry name" value="DIHYDROOROTATE DEHYDROGENASE (QUINONE), MITOCHONDRIAL-RELATED"/>
    <property type="match status" value="1"/>
</dbReference>
<dbReference type="InterPro" id="IPR005720">
    <property type="entry name" value="Dihydroorotate_DH_cat"/>
</dbReference>
<dbReference type="GO" id="GO:0006207">
    <property type="term" value="P:'de novo' pyrimidine nucleobase biosynthetic process"/>
    <property type="evidence" value="ECO:0007669"/>
    <property type="project" value="TreeGrafter"/>
</dbReference>
<dbReference type="Gene3D" id="3.20.20.70">
    <property type="entry name" value="Aldolase class I"/>
    <property type="match status" value="1"/>
</dbReference>
<dbReference type="SUPFAM" id="SSF51395">
    <property type="entry name" value="FMN-linked oxidoreductases"/>
    <property type="match status" value="1"/>
</dbReference>
<dbReference type="NCBIfam" id="NF005741">
    <property type="entry name" value="PRK07565.1"/>
    <property type="match status" value="1"/>
</dbReference>
<evidence type="ECO:0000256" key="4">
    <source>
        <dbReference type="ARBA" id="ARBA00022643"/>
    </source>
</evidence>
<evidence type="ECO:0000313" key="8">
    <source>
        <dbReference type="EMBL" id="GAH37112.1"/>
    </source>
</evidence>
<reference evidence="8" key="1">
    <citation type="journal article" date="2014" name="Front. Microbiol.">
        <title>High frequency of phylogenetically diverse reductive dehalogenase-homologous genes in deep subseafloor sedimentary metagenomes.</title>
        <authorList>
            <person name="Kawai M."/>
            <person name="Futagami T."/>
            <person name="Toyoda A."/>
            <person name="Takaki Y."/>
            <person name="Nishi S."/>
            <person name="Hori S."/>
            <person name="Arai W."/>
            <person name="Tsubouchi T."/>
            <person name="Morono Y."/>
            <person name="Uchiyama I."/>
            <person name="Ito T."/>
            <person name="Fujiyama A."/>
            <person name="Inagaki F."/>
            <person name="Takami H."/>
        </authorList>
    </citation>
    <scope>NUCLEOTIDE SEQUENCE</scope>
    <source>
        <strain evidence="8">Expedition CK06-06</strain>
    </source>
</reference>
<protein>
    <recommendedName>
        <fullName evidence="7">Dihydroorotate dehydrogenase catalytic domain-containing protein</fullName>
    </recommendedName>
</protein>
<evidence type="ECO:0000256" key="3">
    <source>
        <dbReference type="ARBA" id="ARBA00022630"/>
    </source>
</evidence>
<accession>X1EX25</accession>
<dbReference type="GO" id="GO:0005737">
    <property type="term" value="C:cytoplasm"/>
    <property type="evidence" value="ECO:0007669"/>
    <property type="project" value="InterPro"/>
</dbReference>
<comment type="pathway">
    <text evidence="2">Pyrimidine metabolism; UMP biosynthesis via de novo pathway.</text>
</comment>
<evidence type="ECO:0000256" key="1">
    <source>
        <dbReference type="ARBA" id="ARBA00001917"/>
    </source>
</evidence>
<dbReference type="PIRSF" id="PIRSF000164">
    <property type="entry name" value="DHO_oxidase"/>
    <property type="match status" value="1"/>
</dbReference>
<comment type="caution">
    <text evidence="8">The sequence shown here is derived from an EMBL/GenBank/DDBJ whole genome shotgun (WGS) entry which is preliminary data.</text>
</comment>
<keyword evidence="4" id="KW-0288">FMN</keyword>
<dbReference type="AlphaFoldDB" id="X1EX25"/>
<dbReference type="PANTHER" id="PTHR48109:SF3">
    <property type="entry name" value="SLL0744 PROTEIN"/>
    <property type="match status" value="1"/>
</dbReference>
<proteinExistence type="predicted"/>
<gene>
    <name evidence="8" type="ORF">S03H2_13397</name>
</gene>
<dbReference type="InterPro" id="IPR012135">
    <property type="entry name" value="Dihydroorotate_DH_1_2"/>
</dbReference>
<dbReference type="GO" id="GO:0004152">
    <property type="term" value="F:dihydroorotate dehydrogenase activity"/>
    <property type="evidence" value="ECO:0007669"/>
    <property type="project" value="InterPro"/>
</dbReference>
<dbReference type="EMBL" id="BARU01006805">
    <property type="protein sequence ID" value="GAH37112.1"/>
    <property type="molecule type" value="Genomic_DNA"/>
</dbReference>
<evidence type="ECO:0000256" key="5">
    <source>
        <dbReference type="ARBA" id="ARBA00022975"/>
    </source>
</evidence>
<sequence length="329" mass="36491">MSDLTTTYLGLELKNPLVASSSPLSQNIETIHQLEEAGVSAIVMYSLFEEQIMRERMKLDEDLMRGTDSFAEALDYLPSFGQYTIGPDAYVDHLRNVKQVVNIPVLGSLNGVSTGGWIDYAKKIEDAGADALELNLYYLATDIELSSIELEDKYITLVRVVRDRISIPIAAKLSPFYTALPNFALKLSEIGVNGLVLFNRFYQPDFDLEELEVVPNLILSTSHELRLPLRWIAILYGRVAADLALTSGVHTAEDVLKAVMAGACVTTIASEFLKNGIGRAAEILTELSNWMGEHEYESITQMKGSMSQQAVAEPSTFERANYMKVLSSY</sequence>
<keyword evidence="3" id="KW-0285">Flavoprotein</keyword>
<dbReference type="Pfam" id="PF01180">
    <property type="entry name" value="DHO_dh"/>
    <property type="match status" value="1"/>
</dbReference>